<dbReference type="Proteomes" id="UP000189670">
    <property type="component" value="Unassembled WGS sequence"/>
</dbReference>
<protein>
    <recommendedName>
        <fullName evidence="3">FixG C-terminal immunoglobulin-like domain-containing protein</fullName>
    </recommendedName>
</protein>
<proteinExistence type="predicted"/>
<dbReference type="EMBL" id="ATBP01000498">
    <property type="protein sequence ID" value="ETR70057.1"/>
    <property type="molecule type" value="Genomic_DNA"/>
</dbReference>
<name>A0A1V1P5B3_9BACT</name>
<sequence length="754" mass="80707">MGAGITQAFLVKVLIPKGVPNGSSETITLHTESQANRSITQQNQITTSTPMFAFSLQKLTGDTTLKPGQSFNYSFVIDNTSSGDDTYSLTKTTGKWSYAIRNATNTANINTISVPSGMTASFLVNVSVPITQISQNEIDAITLNVVSLSNDSVYAKDGITTDISSYGFTIQNINGDATIYSGQTHNYIIQLQNTGVASDTYQLSVNGGTFDYSIRNASDSTNIHYLSVDSGATKEFIIKVAAPLTDIANGQSDTITLTVDSIANFSKSLTILTATPDCQFSMTSTTTVASLIPGDSKLFQISINNEGQFDDTYYLSILGGTWAYSILSAVDNSVIDSLFVGSNATETFNVSATVPSSGISVGDSDTIDLLASSACTPYVISQVAFTTYVPAISYTMQTSSNNEMVFLGQSYGYRIDIHNLGTRAETYDLSISSAEFSYELRNDLDSATIQSITVPPDAIKTYLAKVTVPTTGVANAQSDTVTTSAVPQGDASDIKQIQLVTTTPTFAATIHQVSPSGIVYPGQSKGYLMQIDNTGASMDTYSLSIVGGKWEYSIRNAADIASIDTVTVDSGYTGVFLVKAEVPITNVANGDSDTVTINALSQGNNSIKYTTQITTTTPTFSYTITNLTQTPKVYPGNSYNHEVQIENTGINDDAYNLLYSGGEFSYVIRNLEDYANLDSIFVEAGATNSFIVKVIVPTTGISNAQSDTVTIQAVSQGNSVVKNENQVITQTPEFGARMLPFHLKTMVFLQWTLQ</sequence>
<reference evidence="2" key="1">
    <citation type="submission" date="2012-11" db="EMBL/GenBank/DDBJ databases">
        <authorList>
            <person name="Lucero-Rivera Y.E."/>
            <person name="Tovar-Ramirez D."/>
        </authorList>
    </citation>
    <scope>NUCLEOTIDE SEQUENCE [LARGE SCALE GENOMIC DNA]</scope>
    <source>
        <strain evidence="2">Araruama</strain>
    </source>
</reference>
<evidence type="ECO:0000313" key="2">
    <source>
        <dbReference type="Proteomes" id="UP000189670"/>
    </source>
</evidence>
<evidence type="ECO:0008006" key="3">
    <source>
        <dbReference type="Google" id="ProtNLM"/>
    </source>
</evidence>
<organism evidence="1 2">
    <name type="scientific">Candidatus Magnetoglobus multicellularis str. Araruama</name>
    <dbReference type="NCBI Taxonomy" id="890399"/>
    <lineage>
        <taxon>Bacteria</taxon>
        <taxon>Pseudomonadati</taxon>
        <taxon>Thermodesulfobacteriota</taxon>
        <taxon>Desulfobacteria</taxon>
        <taxon>Desulfobacterales</taxon>
        <taxon>Desulfobacteraceae</taxon>
        <taxon>Candidatus Magnetoglobus</taxon>
    </lineage>
</organism>
<accession>A0A1V1P5B3</accession>
<gene>
    <name evidence="1" type="ORF">OMM_03516</name>
</gene>
<evidence type="ECO:0000313" key="1">
    <source>
        <dbReference type="EMBL" id="ETR70057.1"/>
    </source>
</evidence>
<dbReference type="AlphaFoldDB" id="A0A1V1P5B3"/>
<comment type="caution">
    <text evidence="1">The sequence shown here is derived from an EMBL/GenBank/DDBJ whole genome shotgun (WGS) entry which is preliminary data.</text>
</comment>